<dbReference type="OMA" id="FNAAQRC"/>
<dbReference type="OrthoDB" id="3565018at2759"/>
<dbReference type="Proteomes" id="UP000005206">
    <property type="component" value="Chromosome 1"/>
</dbReference>
<dbReference type="EMBL" id="GG698896">
    <property type="protein sequence ID" value="EEU48288.1"/>
    <property type="molecule type" value="Genomic_DNA"/>
</dbReference>
<dbReference type="GeneID" id="9676625"/>
<dbReference type="InterPro" id="IPR056002">
    <property type="entry name" value="DUF7580"/>
</dbReference>
<gene>
    <name evidence="4" type="ORF">NECHADRAFT_75706</name>
</gene>
<dbReference type="AlphaFoldDB" id="C7YJK1"/>
<evidence type="ECO:0000256" key="1">
    <source>
        <dbReference type="SAM" id="MobiDB-lite"/>
    </source>
</evidence>
<organism evidence="4 5">
    <name type="scientific">Fusarium vanettenii (strain ATCC MYA-4622 / CBS 123669 / FGSC 9596 / NRRL 45880 / 77-13-4)</name>
    <name type="common">Fusarium solani subsp. pisi</name>
    <dbReference type="NCBI Taxonomy" id="660122"/>
    <lineage>
        <taxon>Eukaryota</taxon>
        <taxon>Fungi</taxon>
        <taxon>Dikarya</taxon>
        <taxon>Ascomycota</taxon>
        <taxon>Pezizomycotina</taxon>
        <taxon>Sordariomycetes</taxon>
        <taxon>Hypocreomycetidae</taxon>
        <taxon>Hypocreales</taxon>
        <taxon>Nectriaceae</taxon>
        <taxon>Fusarium</taxon>
        <taxon>Fusarium solani species complex</taxon>
        <taxon>Fusarium vanettenii</taxon>
    </lineage>
</organism>
<feature type="signal peptide" evidence="2">
    <location>
        <begin position="1"/>
        <end position="18"/>
    </location>
</feature>
<keyword evidence="5" id="KW-1185">Reference proteome</keyword>
<feature type="domain" description="DUF7580" evidence="3">
    <location>
        <begin position="179"/>
        <end position="559"/>
    </location>
</feature>
<feature type="region of interest" description="Disordered" evidence="1">
    <location>
        <begin position="250"/>
        <end position="271"/>
    </location>
</feature>
<dbReference type="VEuPathDB" id="FungiDB:NECHADRAFT_75706"/>
<sequence>MAEVAGLVLGAIPIAIWALEKYAEPFETHQNYYVAIQTLRADLTMQKSQLEITLRNIGLENPSMDELQECLCAKFPSIHQDLVIIIKAMDERASKLLGDLDIDINGKPRWTDDSPDRALWEWRRVKRSFASKKNRSLIDDLRKWNQDLRNCLERTEVSAEDDTRQVQTLIRGFNPKHCDSIRSCLRSFHRALKSALQCNCPSSHQATIDLDWNLGPLRSQSAFSAGLSYETDPESEHSWRKFHVTPKGSGLVDTKTTTTNPTRVKAKSAPSSLRDMIYRRPHRTHSTTPQPVQVTAPSTAPPPAKTIANLCDKVRVQCAPWSITGCLQDPEADKDRQISHFSLNQHSEELSLLTRTISLRHLLLNQNRRQAHANLALSAKQRYAIATSIAWSVLHLSDSPWLGEGWDQDEIKFFVNDSSGEMQLVSQLPSNSYAFHQPAITDKSPFSTTRDFSRLIPNKTIFTLGVILMELCLKTPFEELRHTLHDESWGQAVSAPILDQYDTAIDRLDDVYREAGDSYGNAVQRCIKSSFQGPKSTRQFNVEQFRIQFYNTVVAPVQATYSMMP</sequence>
<name>C7YJK1_FUSV7</name>
<dbReference type="RefSeq" id="XP_003054001.1">
    <property type="nucleotide sequence ID" value="XM_003053955.1"/>
</dbReference>
<dbReference type="eggNOG" id="ENOG502SISW">
    <property type="taxonomic scope" value="Eukaryota"/>
</dbReference>
<dbReference type="InParanoid" id="C7YJK1"/>
<evidence type="ECO:0000256" key="2">
    <source>
        <dbReference type="SAM" id="SignalP"/>
    </source>
</evidence>
<dbReference type="PANTHER" id="PTHR35186">
    <property type="entry name" value="ANK_REP_REGION DOMAIN-CONTAINING PROTEIN"/>
    <property type="match status" value="1"/>
</dbReference>
<feature type="chain" id="PRO_5002988427" description="DUF7580 domain-containing protein" evidence="2">
    <location>
        <begin position="19"/>
        <end position="565"/>
    </location>
</feature>
<evidence type="ECO:0000259" key="3">
    <source>
        <dbReference type="Pfam" id="PF24476"/>
    </source>
</evidence>
<accession>C7YJK1</accession>
<dbReference type="Pfam" id="PF24476">
    <property type="entry name" value="DUF7580"/>
    <property type="match status" value="1"/>
</dbReference>
<dbReference type="PANTHER" id="PTHR35186:SF4">
    <property type="entry name" value="PRION-INHIBITION AND PROPAGATION HELO DOMAIN-CONTAINING PROTEIN"/>
    <property type="match status" value="1"/>
</dbReference>
<reference evidence="4 5" key="1">
    <citation type="journal article" date="2009" name="PLoS Genet.">
        <title>The genome of Nectria haematococca: contribution of supernumerary chromosomes to gene expansion.</title>
        <authorList>
            <person name="Coleman J.J."/>
            <person name="Rounsley S.D."/>
            <person name="Rodriguez-Carres M."/>
            <person name="Kuo A."/>
            <person name="Wasmann C.C."/>
            <person name="Grimwood J."/>
            <person name="Schmutz J."/>
            <person name="Taga M."/>
            <person name="White G.J."/>
            <person name="Zhou S."/>
            <person name="Schwartz D.C."/>
            <person name="Freitag M."/>
            <person name="Ma L.J."/>
            <person name="Danchin E.G."/>
            <person name="Henrissat B."/>
            <person name="Coutinho P.M."/>
            <person name="Nelson D.R."/>
            <person name="Straney D."/>
            <person name="Napoli C.A."/>
            <person name="Barker B.M."/>
            <person name="Gribskov M."/>
            <person name="Rep M."/>
            <person name="Kroken S."/>
            <person name="Molnar I."/>
            <person name="Rensing C."/>
            <person name="Kennell J.C."/>
            <person name="Zamora J."/>
            <person name="Farman M.L."/>
            <person name="Selker E.U."/>
            <person name="Salamov A."/>
            <person name="Shapiro H."/>
            <person name="Pangilinan J."/>
            <person name="Lindquist E."/>
            <person name="Lamers C."/>
            <person name="Grigoriev I.V."/>
            <person name="Geiser D.M."/>
            <person name="Covert S.F."/>
            <person name="Temporini E."/>
            <person name="Vanetten H.D."/>
        </authorList>
    </citation>
    <scope>NUCLEOTIDE SEQUENCE [LARGE SCALE GENOMIC DNA]</scope>
    <source>
        <strain evidence="5">ATCC MYA-4622 / CBS 123669 / FGSC 9596 / NRRL 45880 / 77-13-4</strain>
    </source>
</reference>
<dbReference type="HOGENOM" id="CLU_026305_4_0_1"/>
<dbReference type="KEGG" id="nhe:NECHADRAFT_75706"/>
<protein>
    <recommendedName>
        <fullName evidence="3">DUF7580 domain-containing protein</fullName>
    </recommendedName>
</protein>
<evidence type="ECO:0000313" key="4">
    <source>
        <dbReference type="EMBL" id="EEU48288.1"/>
    </source>
</evidence>
<evidence type="ECO:0000313" key="5">
    <source>
        <dbReference type="Proteomes" id="UP000005206"/>
    </source>
</evidence>
<keyword evidence="2" id="KW-0732">Signal</keyword>
<proteinExistence type="predicted"/>